<dbReference type="EMBL" id="CATQJA010002639">
    <property type="protein sequence ID" value="CAJ0575468.1"/>
    <property type="molecule type" value="Genomic_DNA"/>
</dbReference>
<dbReference type="InterPro" id="IPR008160">
    <property type="entry name" value="Collagen"/>
</dbReference>
<comment type="caution">
    <text evidence="7">The sequence shown here is derived from an EMBL/GenBank/DDBJ whole genome shotgun (WGS) entry which is preliminary data.</text>
</comment>
<feature type="non-terminal residue" evidence="7">
    <location>
        <position position="1"/>
    </location>
</feature>
<feature type="domain" description="Nematode cuticle collagen N-terminal" evidence="6">
    <location>
        <begin position="26"/>
        <end position="78"/>
    </location>
</feature>
<dbReference type="Proteomes" id="UP001177023">
    <property type="component" value="Unassembled WGS sequence"/>
</dbReference>
<evidence type="ECO:0000256" key="2">
    <source>
        <dbReference type="ARBA" id="ARBA00022737"/>
    </source>
</evidence>
<organism evidence="7 8">
    <name type="scientific">Mesorhabditis spiculigera</name>
    <dbReference type="NCBI Taxonomy" id="96644"/>
    <lineage>
        <taxon>Eukaryota</taxon>
        <taxon>Metazoa</taxon>
        <taxon>Ecdysozoa</taxon>
        <taxon>Nematoda</taxon>
        <taxon>Chromadorea</taxon>
        <taxon>Rhabditida</taxon>
        <taxon>Rhabditina</taxon>
        <taxon>Rhabditomorpha</taxon>
        <taxon>Rhabditoidea</taxon>
        <taxon>Rhabditidae</taxon>
        <taxon>Mesorhabditinae</taxon>
        <taxon>Mesorhabditis</taxon>
    </lineage>
</organism>
<evidence type="ECO:0000313" key="8">
    <source>
        <dbReference type="Proteomes" id="UP001177023"/>
    </source>
</evidence>
<comment type="subunit">
    <text evidence="1">Collagen polypeptide chains are complexed within the cuticle by disulfide bonds and other types of covalent cross-links.</text>
</comment>
<dbReference type="Pfam" id="PF01484">
    <property type="entry name" value="Col_cuticle_N"/>
    <property type="match status" value="1"/>
</dbReference>
<gene>
    <name evidence="7" type="ORF">MSPICULIGERA_LOCUS13778</name>
</gene>
<evidence type="ECO:0000256" key="1">
    <source>
        <dbReference type="ARBA" id="ARBA00011518"/>
    </source>
</evidence>
<feature type="compositionally biased region" description="Basic and acidic residues" evidence="4">
    <location>
        <begin position="86"/>
        <end position="112"/>
    </location>
</feature>
<keyword evidence="8" id="KW-1185">Reference proteome</keyword>
<dbReference type="InterPro" id="IPR002486">
    <property type="entry name" value="Col_cuticle_N"/>
</dbReference>
<evidence type="ECO:0000313" key="7">
    <source>
        <dbReference type="EMBL" id="CAJ0575468.1"/>
    </source>
</evidence>
<dbReference type="SMART" id="SM01088">
    <property type="entry name" value="Col_cuticle_N"/>
    <property type="match status" value="1"/>
</dbReference>
<evidence type="ECO:0000259" key="6">
    <source>
        <dbReference type="SMART" id="SM01088"/>
    </source>
</evidence>
<name>A0AA36CVX2_9BILA</name>
<keyword evidence="5" id="KW-1133">Transmembrane helix</keyword>
<keyword evidence="3" id="KW-1015">Disulfide bond</keyword>
<feature type="compositionally biased region" description="Pro residues" evidence="4">
    <location>
        <begin position="139"/>
        <end position="150"/>
    </location>
</feature>
<feature type="transmembrane region" description="Helical" evidence="5">
    <location>
        <begin position="28"/>
        <end position="50"/>
    </location>
</feature>
<reference evidence="7" key="1">
    <citation type="submission" date="2023-06" db="EMBL/GenBank/DDBJ databases">
        <authorList>
            <person name="Delattre M."/>
        </authorList>
    </citation>
    <scope>NUCLEOTIDE SEQUENCE</scope>
    <source>
        <strain evidence="7">AF72</strain>
    </source>
</reference>
<protein>
    <recommendedName>
        <fullName evidence="6">Nematode cuticle collagen N-terminal domain-containing protein</fullName>
    </recommendedName>
</protein>
<keyword evidence="5" id="KW-0472">Membrane</keyword>
<proteinExistence type="predicted"/>
<dbReference type="Pfam" id="PF01391">
    <property type="entry name" value="Collagen"/>
    <property type="match status" value="1"/>
</dbReference>
<accession>A0AA36CVX2</accession>
<evidence type="ECO:0000256" key="5">
    <source>
        <dbReference type="SAM" id="Phobius"/>
    </source>
</evidence>
<dbReference type="AlphaFoldDB" id="A0AA36CVX2"/>
<evidence type="ECO:0000256" key="3">
    <source>
        <dbReference type="ARBA" id="ARBA00023157"/>
    </source>
</evidence>
<keyword evidence="2" id="KW-0677">Repeat</keyword>
<sequence length="169" mass="18432">MEPSEKTTAGPMSDCQAEIAAIRFRRTAFLAVTVSTVTILCTVLLLPIFYQNVQRIQSHMMADVFFCKTQHRDLWNEVETVRIGKGEPMPRARRRLADDPTGRIRRQEERYAEPGGPRGYPGDTGESGQPGKLGKYGKPGPPGPPGPDGAPGPTGSCDHCPTPRTPPGY</sequence>
<evidence type="ECO:0000256" key="4">
    <source>
        <dbReference type="SAM" id="MobiDB-lite"/>
    </source>
</evidence>
<feature type="region of interest" description="Disordered" evidence="4">
    <location>
        <begin position="86"/>
        <end position="169"/>
    </location>
</feature>
<dbReference type="GO" id="GO:0042302">
    <property type="term" value="F:structural constituent of cuticle"/>
    <property type="evidence" value="ECO:0007669"/>
    <property type="project" value="InterPro"/>
</dbReference>
<keyword evidence="5" id="KW-0812">Transmembrane</keyword>
<feature type="compositionally biased region" description="Low complexity" evidence="4">
    <location>
        <begin position="129"/>
        <end position="138"/>
    </location>
</feature>